<evidence type="ECO:0000259" key="4">
    <source>
        <dbReference type="Pfam" id="PF01212"/>
    </source>
</evidence>
<dbReference type="PANTHER" id="PTHR48097:SF5">
    <property type="entry name" value="LOW SPECIFICITY L-THREONINE ALDOLASE"/>
    <property type="match status" value="1"/>
</dbReference>
<proteinExistence type="inferred from homology"/>
<protein>
    <submittedName>
        <fullName evidence="5">L-threonine aldolase</fullName>
    </submittedName>
</protein>
<reference evidence="6" key="1">
    <citation type="submission" date="2017-01" db="EMBL/GenBank/DDBJ databases">
        <authorList>
            <person name="Varghese N."/>
            <person name="Submissions S."/>
        </authorList>
    </citation>
    <scope>NUCLEOTIDE SEQUENCE [LARGE SCALE GENOMIC DNA]</scope>
    <source>
        <strain evidence="6">DSM 17126</strain>
    </source>
</reference>
<evidence type="ECO:0000256" key="1">
    <source>
        <dbReference type="ARBA" id="ARBA00001933"/>
    </source>
</evidence>
<dbReference type="Pfam" id="PF01212">
    <property type="entry name" value="Beta_elim_lyase"/>
    <property type="match status" value="1"/>
</dbReference>
<dbReference type="InterPro" id="IPR015421">
    <property type="entry name" value="PyrdxlP-dep_Trfase_major"/>
</dbReference>
<name>A0A1N7HVE7_9FLAO</name>
<dbReference type="GO" id="GO:0016829">
    <property type="term" value="F:lyase activity"/>
    <property type="evidence" value="ECO:0007669"/>
    <property type="project" value="InterPro"/>
</dbReference>
<dbReference type="InterPro" id="IPR015424">
    <property type="entry name" value="PyrdxlP-dep_Trfase"/>
</dbReference>
<keyword evidence="3" id="KW-0663">Pyridoxal phosphate</keyword>
<evidence type="ECO:0000256" key="3">
    <source>
        <dbReference type="ARBA" id="ARBA00022898"/>
    </source>
</evidence>
<accession>A0A1N7HVE7</accession>
<organism evidence="5 6">
    <name type="scientific">Chryseobacterium shigense</name>
    <dbReference type="NCBI Taxonomy" id="297244"/>
    <lineage>
        <taxon>Bacteria</taxon>
        <taxon>Pseudomonadati</taxon>
        <taxon>Bacteroidota</taxon>
        <taxon>Flavobacteriia</taxon>
        <taxon>Flavobacteriales</taxon>
        <taxon>Weeksellaceae</taxon>
        <taxon>Chryseobacterium group</taxon>
        <taxon>Chryseobacterium</taxon>
    </lineage>
</organism>
<dbReference type="AlphaFoldDB" id="A0A1N7HVE7"/>
<dbReference type="Gene3D" id="3.40.640.10">
    <property type="entry name" value="Type I PLP-dependent aspartate aminotransferase-like (Major domain)"/>
    <property type="match status" value="1"/>
</dbReference>
<keyword evidence="6" id="KW-1185">Reference proteome</keyword>
<comment type="cofactor">
    <cofactor evidence="1">
        <name>pyridoxal 5'-phosphate</name>
        <dbReference type="ChEBI" id="CHEBI:597326"/>
    </cofactor>
</comment>
<dbReference type="InterPro" id="IPR001597">
    <property type="entry name" value="ArAA_b-elim_lyase/Thr_aldolase"/>
</dbReference>
<evidence type="ECO:0000313" key="5">
    <source>
        <dbReference type="EMBL" id="SIS28718.1"/>
    </source>
</evidence>
<dbReference type="InterPro" id="IPR015422">
    <property type="entry name" value="PyrdxlP-dep_Trfase_small"/>
</dbReference>
<dbReference type="Proteomes" id="UP000186373">
    <property type="component" value="Unassembled WGS sequence"/>
</dbReference>
<dbReference type="GO" id="GO:0006520">
    <property type="term" value="P:amino acid metabolic process"/>
    <property type="evidence" value="ECO:0007669"/>
    <property type="project" value="InterPro"/>
</dbReference>
<dbReference type="SUPFAM" id="SSF53383">
    <property type="entry name" value="PLP-dependent transferases"/>
    <property type="match status" value="1"/>
</dbReference>
<dbReference type="EMBL" id="FTNY01000001">
    <property type="protein sequence ID" value="SIS28718.1"/>
    <property type="molecule type" value="Genomic_DNA"/>
</dbReference>
<dbReference type="OrthoDB" id="9774495at2"/>
<feature type="domain" description="Aromatic amino acid beta-eliminating lyase/threonine aldolase" evidence="4">
    <location>
        <begin position="17"/>
        <end position="291"/>
    </location>
</feature>
<dbReference type="RefSeq" id="WP_076504072.1">
    <property type="nucleotide sequence ID" value="NZ_FTNY01000001.1"/>
</dbReference>
<sequence>MKFSFKNDYSEGCHPNILQALVQSNFEQQAGYGEDEYSLQAKQLIKEKIKNQDSEIYLVSGGTQANLIVISAILRPYQCVISAAPGHILNNETGAIEATGHKVLSIDTQDGKLRPSDIIPVLESHGNIPHQVMPKLVYISNSTELGTVYLAHELEELSEFCRQKGLYLFMDGARLGHGLTCEINDLTLERVAELTDIFYLGGTKNGALIGEAIVINNKDLQPDFAFNIKQKGALLAKGRLLGIQFVELMKNDLYFNLAKHANVQAMKIKNAMTERGVQFLSDTYTNQIFPIISNELIEILLEHFEFFVWKKIDSQSSAIRLITSWNTGDEAVERFIEIVKKELQ</sequence>
<dbReference type="Gene3D" id="3.90.1150.10">
    <property type="entry name" value="Aspartate Aminotransferase, domain 1"/>
    <property type="match status" value="1"/>
</dbReference>
<gene>
    <name evidence="5" type="ORF">SAMN05421639_101251</name>
</gene>
<evidence type="ECO:0000313" key="6">
    <source>
        <dbReference type="Proteomes" id="UP000186373"/>
    </source>
</evidence>
<evidence type="ECO:0000256" key="2">
    <source>
        <dbReference type="ARBA" id="ARBA00006966"/>
    </source>
</evidence>
<comment type="similarity">
    <text evidence="2">Belongs to the threonine aldolase family.</text>
</comment>
<dbReference type="PANTHER" id="PTHR48097">
    <property type="entry name" value="L-THREONINE ALDOLASE-RELATED"/>
    <property type="match status" value="1"/>
</dbReference>